<dbReference type="AlphaFoldDB" id="A0A6P3VSN0"/>
<dbReference type="PANTHER" id="PTHR45616">
    <property type="entry name" value="GATA-TYPE DOMAIN-CONTAINING PROTEIN"/>
    <property type="match status" value="1"/>
</dbReference>
<dbReference type="InterPro" id="IPR032444">
    <property type="entry name" value="Keratin_2_head"/>
</dbReference>
<comment type="similarity">
    <text evidence="4 5">Belongs to the intermediate filament family.</text>
</comment>
<reference evidence="10" key="1">
    <citation type="submission" date="2025-08" db="UniProtKB">
        <authorList>
            <consortium name="RefSeq"/>
        </authorList>
    </citation>
    <scope>IDENTIFICATION</scope>
</reference>
<dbReference type="SUPFAM" id="SSF64593">
    <property type="entry name" value="Intermediate filament protein, coiled coil region"/>
    <property type="match status" value="2"/>
</dbReference>
<dbReference type="Pfam" id="PF16208">
    <property type="entry name" value="Keratin_2_head"/>
    <property type="match status" value="1"/>
</dbReference>
<evidence type="ECO:0000256" key="7">
    <source>
        <dbReference type="SAM" id="MobiDB-lite"/>
    </source>
</evidence>
<dbReference type="PRINTS" id="PR01276">
    <property type="entry name" value="TYPE2KERATIN"/>
</dbReference>
<evidence type="ECO:0000313" key="10">
    <source>
        <dbReference type="RefSeq" id="XP_012680295.2"/>
    </source>
</evidence>
<feature type="region of interest" description="Disordered" evidence="7">
    <location>
        <begin position="458"/>
        <end position="482"/>
    </location>
</feature>
<gene>
    <name evidence="10" type="primary">LOC105897863</name>
</gene>
<dbReference type="SMART" id="SM01391">
    <property type="entry name" value="Filament"/>
    <property type="match status" value="1"/>
</dbReference>
<evidence type="ECO:0000259" key="8">
    <source>
        <dbReference type="PROSITE" id="PS51842"/>
    </source>
</evidence>
<dbReference type="FunFam" id="1.20.5.500:FF:000001">
    <property type="entry name" value="Type II keratin 23"/>
    <property type="match status" value="1"/>
</dbReference>
<dbReference type="Pfam" id="PF00038">
    <property type="entry name" value="Filament"/>
    <property type="match status" value="1"/>
</dbReference>
<evidence type="ECO:0000256" key="2">
    <source>
        <dbReference type="ARBA" id="ARBA00022754"/>
    </source>
</evidence>
<dbReference type="GeneID" id="105897863"/>
<dbReference type="InterPro" id="IPR039008">
    <property type="entry name" value="IF_rod_dom"/>
</dbReference>
<keyword evidence="3 6" id="KW-0175">Coiled coil</keyword>
<name>A0A6P3VSN0_CLUHA</name>
<dbReference type="KEGG" id="char:105897863"/>
<dbReference type="FunFam" id="1.20.5.1160:FF:000001">
    <property type="entry name" value="Keratin type II"/>
    <property type="match status" value="1"/>
</dbReference>
<dbReference type="Gene3D" id="1.20.5.500">
    <property type="entry name" value="Single helix bin"/>
    <property type="match status" value="1"/>
</dbReference>
<organism evidence="9 10">
    <name type="scientific">Clupea harengus</name>
    <name type="common">Atlantic herring</name>
    <dbReference type="NCBI Taxonomy" id="7950"/>
    <lineage>
        <taxon>Eukaryota</taxon>
        <taxon>Metazoa</taxon>
        <taxon>Chordata</taxon>
        <taxon>Craniata</taxon>
        <taxon>Vertebrata</taxon>
        <taxon>Euteleostomi</taxon>
        <taxon>Actinopterygii</taxon>
        <taxon>Neopterygii</taxon>
        <taxon>Teleostei</taxon>
        <taxon>Clupei</taxon>
        <taxon>Clupeiformes</taxon>
        <taxon>Clupeoidei</taxon>
        <taxon>Clupeidae</taxon>
        <taxon>Clupea</taxon>
    </lineage>
</organism>
<dbReference type="FunFam" id="1.20.5.170:FF:000004">
    <property type="entry name" value="Keratin, type II cytoskeletal 5"/>
    <property type="match status" value="1"/>
</dbReference>
<keyword evidence="1" id="KW-0416">Keratin</keyword>
<dbReference type="PROSITE" id="PS51842">
    <property type="entry name" value="IF_ROD_2"/>
    <property type="match status" value="1"/>
</dbReference>
<evidence type="ECO:0000256" key="6">
    <source>
        <dbReference type="SAM" id="Coils"/>
    </source>
</evidence>
<dbReference type="InterPro" id="IPR018039">
    <property type="entry name" value="IF_conserved"/>
</dbReference>
<dbReference type="PROSITE" id="PS00226">
    <property type="entry name" value="IF_ROD_1"/>
    <property type="match status" value="1"/>
</dbReference>
<sequence length="504" mass="57266">MSFNSSKRQTTFTSQTVAASTRPAVQHSYGVTHVYKAGNAIGGVKVVGGHFSSSGVHGGSLDHGYRAGGWSNRLAVCPPLLTAVTVNKSLLTPITMDIDPNYQHVRTQEKEQIKVLNNRFASFIDKVRYLEQQNKMLETKWSLLQDQTTSRSGIDSMFEAYIANLHRHLDTLGHEKGRLGGELHNMTDLVEDFKQKYEDEIHKRNECENEFVIIKKDADAAYMARVELEGTLDNLNDEVHFLRRLYDMELQELQSQIKDTSVVVEMDNSRNLDMDSIVAEVRAQYEDIANRSRAEAETWYKQKYEEMQVSATRHGDDLRSTKTEIAEYTRRVNRLHSEIDAIKGQLKQMETQIIEAEERGELAVRDARARLKDVEDALQRAKQDMTRQVREYQALMNIKLALDIEIATYRKLLEGEENRMVQGIQAISFSRQTSEKYNSFPLETSGVTLDLHPRSLIGPESSHSFSSSSTSSKHTILTKDIKKSPTVETVEWVETAVQNGAAEE</sequence>
<feature type="coiled-coil region" evidence="6">
    <location>
        <begin position="190"/>
        <end position="252"/>
    </location>
</feature>
<dbReference type="GO" id="GO:0045109">
    <property type="term" value="P:intermediate filament organization"/>
    <property type="evidence" value="ECO:0007669"/>
    <property type="project" value="TreeGrafter"/>
</dbReference>
<evidence type="ECO:0000256" key="3">
    <source>
        <dbReference type="ARBA" id="ARBA00023054"/>
    </source>
</evidence>
<dbReference type="InterPro" id="IPR003054">
    <property type="entry name" value="Keratin_II"/>
</dbReference>
<dbReference type="GO" id="GO:0045095">
    <property type="term" value="C:keratin filament"/>
    <property type="evidence" value="ECO:0007669"/>
    <property type="project" value="InterPro"/>
</dbReference>
<dbReference type="GO" id="GO:0005615">
    <property type="term" value="C:extracellular space"/>
    <property type="evidence" value="ECO:0007669"/>
    <property type="project" value="TreeGrafter"/>
</dbReference>
<accession>A0A6P3VSN0</accession>
<dbReference type="Gene3D" id="1.20.5.170">
    <property type="match status" value="1"/>
</dbReference>
<feature type="compositionally biased region" description="Low complexity" evidence="7">
    <location>
        <begin position="461"/>
        <end position="472"/>
    </location>
</feature>
<dbReference type="OrthoDB" id="8829236at2759"/>
<feature type="domain" description="IF rod" evidence="8">
    <location>
        <begin position="109"/>
        <end position="420"/>
    </location>
</feature>
<evidence type="ECO:0000256" key="4">
    <source>
        <dbReference type="ARBA" id="ARBA00061646"/>
    </source>
</evidence>
<proteinExistence type="inferred from homology"/>
<feature type="coiled-coil region" evidence="6">
    <location>
        <begin position="318"/>
        <end position="398"/>
    </location>
</feature>
<keyword evidence="9" id="KW-1185">Reference proteome</keyword>
<dbReference type="Proteomes" id="UP000515152">
    <property type="component" value="Chromosome 5"/>
</dbReference>
<evidence type="ECO:0000256" key="5">
    <source>
        <dbReference type="RuleBase" id="RU000685"/>
    </source>
</evidence>
<keyword evidence="2 5" id="KW-0403">Intermediate filament</keyword>
<dbReference type="PANTHER" id="PTHR45616:SF21">
    <property type="entry name" value="KERATIN, TYPE II CYTOSKELETAL 7"/>
    <property type="match status" value="1"/>
</dbReference>
<dbReference type="RefSeq" id="XP_012680295.2">
    <property type="nucleotide sequence ID" value="XM_012824841.3"/>
</dbReference>
<protein>
    <submittedName>
        <fullName evidence="10">Keratin, type II cytoskeletal 8-like</fullName>
    </submittedName>
</protein>
<evidence type="ECO:0000313" key="9">
    <source>
        <dbReference type="Proteomes" id="UP000515152"/>
    </source>
</evidence>
<dbReference type="GO" id="GO:0031424">
    <property type="term" value="P:keratinization"/>
    <property type="evidence" value="ECO:0007669"/>
    <property type="project" value="TreeGrafter"/>
</dbReference>
<evidence type="ECO:0000256" key="1">
    <source>
        <dbReference type="ARBA" id="ARBA00022744"/>
    </source>
</evidence>
<dbReference type="Gene3D" id="1.20.5.1160">
    <property type="entry name" value="Vasodilator-stimulated phosphoprotein"/>
    <property type="match status" value="1"/>
</dbReference>
<dbReference type="GO" id="GO:0030280">
    <property type="term" value="F:structural constituent of skin epidermis"/>
    <property type="evidence" value="ECO:0007669"/>
    <property type="project" value="TreeGrafter"/>
</dbReference>